<evidence type="ECO:0000256" key="4">
    <source>
        <dbReference type="ARBA" id="ARBA00022692"/>
    </source>
</evidence>
<dbReference type="PANTHER" id="PTHR34856:SF2">
    <property type="entry name" value="PROTEIN NRFD"/>
    <property type="match status" value="1"/>
</dbReference>
<dbReference type="Proteomes" id="UP000253970">
    <property type="component" value="Unassembled WGS sequence"/>
</dbReference>
<dbReference type="PANTHER" id="PTHR34856">
    <property type="entry name" value="PROTEIN NRFD"/>
    <property type="match status" value="1"/>
</dbReference>
<feature type="transmembrane region" description="Helical" evidence="7">
    <location>
        <begin position="62"/>
        <end position="83"/>
    </location>
</feature>
<organism evidence="8 9">
    <name type="scientific">Eggerthella lenta</name>
    <name type="common">Eubacterium lentum</name>
    <dbReference type="NCBI Taxonomy" id="84112"/>
    <lineage>
        <taxon>Bacteria</taxon>
        <taxon>Bacillati</taxon>
        <taxon>Actinomycetota</taxon>
        <taxon>Coriobacteriia</taxon>
        <taxon>Eggerthellales</taxon>
        <taxon>Eggerthellaceae</taxon>
        <taxon>Eggerthella</taxon>
    </lineage>
</organism>
<evidence type="ECO:0000256" key="7">
    <source>
        <dbReference type="SAM" id="Phobius"/>
    </source>
</evidence>
<comment type="similarity">
    <text evidence="2">Belongs to the NrfD family.</text>
</comment>
<gene>
    <name evidence="8" type="ORF">C1875_03110</name>
</gene>
<comment type="caution">
    <text evidence="8">The sequence shown here is derived from an EMBL/GenBank/DDBJ whole genome shotgun (WGS) entry which is preliminary data.</text>
</comment>
<feature type="transmembrane region" description="Helical" evidence="7">
    <location>
        <begin position="95"/>
        <end position="116"/>
    </location>
</feature>
<evidence type="ECO:0000256" key="2">
    <source>
        <dbReference type="ARBA" id="ARBA00008929"/>
    </source>
</evidence>
<evidence type="ECO:0000256" key="6">
    <source>
        <dbReference type="ARBA" id="ARBA00023136"/>
    </source>
</evidence>
<feature type="transmembrane region" description="Helical" evidence="7">
    <location>
        <begin position="287"/>
        <end position="305"/>
    </location>
</feature>
<evidence type="ECO:0000313" key="9">
    <source>
        <dbReference type="Proteomes" id="UP000253970"/>
    </source>
</evidence>
<protein>
    <submittedName>
        <fullName evidence="8">Polysulfide reductase</fullName>
    </submittedName>
</protein>
<proteinExistence type="inferred from homology"/>
<feature type="transmembrane region" description="Helical" evidence="7">
    <location>
        <begin position="136"/>
        <end position="158"/>
    </location>
</feature>
<dbReference type="InterPro" id="IPR052049">
    <property type="entry name" value="Electron_transfer_protein"/>
</dbReference>
<feature type="transmembrane region" description="Helical" evidence="7">
    <location>
        <begin position="206"/>
        <end position="229"/>
    </location>
</feature>
<evidence type="ECO:0000256" key="3">
    <source>
        <dbReference type="ARBA" id="ARBA00022475"/>
    </source>
</evidence>
<name>A0A369MKE1_EGGLN</name>
<keyword evidence="3" id="KW-1003">Cell membrane</keyword>
<reference evidence="8 9" key="1">
    <citation type="journal article" date="2018" name="Elife">
        <title>Discovery and characterization of a prevalent human gut bacterial enzyme sufficient for the inactivation of a family of plant toxins.</title>
        <authorList>
            <person name="Koppel N."/>
            <person name="Bisanz J.E."/>
            <person name="Pandelia M.E."/>
            <person name="Turnbaugh P.J."/>
            <person name="Balskus E.P."/>
        </authorList>
    </citation>
    <scope>NUCLEOTIDE SEQUENCE [LARGE SCALE GENOMIC DNA]</scope>
    <source>
        <strain evidence="8 9">W1 BHI 6</strain>
    </source>
</reference>
<accession>A0A369MKE1</accession>
<keyword evidence="4 7" id="KW-0812">Transmembrane</keyword>
<dbReference type="Pfam" id="PF03916">
    <property type="entry name" value="NrfD"/>
    <property type="match status" value="1"/>
</dbReference>
<dbReference type="AlphaFoldDB" id="A0A369MKE1"/>
<dbReference type="InterPro" id="IPR005614">
    <property type="entry name" value="NrfD-like"/>
</dbReference>
<dbReference type="EMBL" id="PPTU01000003">
    <property type="protein sequence ID" value="RDB72476.1"/>
    <property type="molecule type" value="Genomic_DNA"/>
</dbReference>
<evidence type="ECO:0000256" key="5">
    <source>
        <dbReference type="ARBA" id="ARBA00022989"/>
    </source>
</evidence>
<feature type="transmembrane region" description="Helical" evidence="7">
    <location>
        <begin position="170"/>
        <end position="194"/>
    </location>
</feature>
<comment type="subcellular location">
    <subcellularLocation>
        <location evidence="1">Cell membrane</location>
        <topology evidence="1">Multi-pass membrane protein</topology>
    </subcellularLocation>
</comment>
<keyword evidence="6 7" id="KW-0472">Membrane</keyword>
<feature type="transmembrane region" description="Helical" evidence="7">
    <location>
        <begin position="312"/>
        <end position="334"/>
    </location>
</feature>
<sequence length="405" mass="41961">MSENVSAASTAKAPAAKFGGAGLNVAIGAAAVATVVGLMLWGMQLSGGFMDTAMRDLDPWGISIALFMLFIGVSVGAMVVATAPKALGLGGFGGVTKLSAWIALCSAVVAVAFVVVDLGQPLRLWEMLAYSNLGSPLMWDIVVISVYLVLGIVYLWMLRRADGGSVSDKAVRIVSVVVFAVALVVIVVDGWIFGLMPARAMWHTALLAPWFVSSALVSGTAVVLVTATWLGRAGYVSFGGSNAAKLAKLLAAFVCVDLMFFMCDLVTEGFPADSAIVAMLVSGPIAPWFWTQIVCLACAALICLVPKARTSGFLTVAAVLSIVGVFCKRMQLIVGGFQVPAFGDLSTFVTSHAAATGMRTGLMGVYEGAIYAPTLPEIGLAVGVVSLGVLMLLLGLKLLPLKSAE</sequence>
<feature type="transmembrane region" description="Helical" evidence="7">
    <location>
        <begin position="249"/>
        <end position="267"/>
    </location>
</feature>
<keyword evidence="5 7" id="KW-1133">Transmembrane helix</keyword>
<evidence type="ECO:0000313" key="8">
    <source>
        <dbReference type="EMBL" id="RDB72476.1"/>
    </source>
</evidence>
<dbReference type="Gene3D" id="1.20.1630.10">
    <property type="entry name" value="Formate dehydrogenase/DMSO reductase domain"/>
    <property type="match status" value="1"/>
</dbReference>
<dbReference type="RefSeq" id="WP_114532883.1">
    <property type="nucleotide sequence ID" value="NZ_JADNER010000002.1"/>
</dbReference>
<evidence type="ECO:0000256" key="1">
    <source>
        <dbReference type="ARBA" id="ARBA00004651"/>
    </source>
</evidence>
<feature type="transmembrane region" description="Helical" evidence="7">
    <location>
        <begin position="378"/>
        <end position="399"/>
    </location>
</feature>
<feature type="transmembrane region" description="Helical" evidence="7">
    <location>
        <begin position="21"/>
        <end position="42"/>
    </location>
</feature>
<dbReference type="GO" id="GO:0005886">
    <property type="term" value="C:plasma membrane"/>
    <property type="evidence" value="ECO:0007669"/>
    <property type="project" value="UniProtKB-SubCell"/>
</dbReference>